<dbReference type="Pfam" id="PF00749">
    <property type="entry name" value="tRNA-synt_1c"/>
    <property type="match status" value="1"/>
</dbReference>
<evidence type="ECO:0000256" key="1">
    <source>
        <dbReference type="ARBA" id="ARBA00022598"/>
    </source>
</evidence>
<dbReference type="GO" id="GO:0005524">
    <property type="term" value="F:ATP binding"/>
    <property type="evidence" value="ECO:0007669"/>
    <property type="project" value="UniProtKB-KW"/>
</dbReference>
<dbReference type="AlphaFoldDB" id="A0A382TIQ8"/>
<dbReference type="EMBL" id="UINC01136944">
    <property type="protein sequence ID" value="SVD22004.1"/>
    <property type="molecule type" value="Genomic_DNA"/>
</dbReference>
<evidence type="ECO:0000259" key="5">
    <source>
        <dbReference type="Pfam" id="PF00749"/>
    </source>
</evidence>
<proteinExistence type="predicted"/>
<feature type="domain" description="Glutamyl/glutaminyl-tRNA synthetase class Ib catalytic" evidence="5">
    <location>
        <begin position="5"/>
        <end position="248"/>
    </location>
</feature>
<name>A0A382TIQ8_9ZZZZ</name>
<dbReference type="PANTHER" id="PTHR43311">
    <property type="entry name" value="GLUTAMATE--TRNA LIGASE"/>
    <property type="match status" value="1"/>
</dbReference>
<dbReference type="InterPro" id="IPR000924">
    <property type="entry name" value="Glu/Gln-tRNA-synth"/>
</dbReference>
<keyword evidence="1" id="KW-0436">Ligase</keyword>
<dbReference type="InterPro" id="IPR020058">
    <property type="entry name" value="Glu/Gln-tRNA-synth_Ib_cat-dom"/>
</dbReference>
<feature type="non-terminal residue" evidence="6">
    <location>
        <position position="250"/>
    </location>
</feature>
<keyword evidence="3" id="KW-0067">ATP-binding</keyword>
<dbReference type="InterPro" id="IPR049940">
    <property type="entry name" value="GluQ/Sye"/>
</dbReference>
<accession>A0A382TIQ8</accession>
<dbReference type="GO" id="GO:0006424">
    <property type="term" value="P:glutamyl-tRNA aminoacylation"/>
    <property type="evidence" value="ECO:0007669"/>
    <property type="project" value="TreeGrafter"/>
</dbReference>
<dbReference type="Gene3D" id="3.40.50.620">
    <property type="entry name" value="HUPs"/>
    <property type="match status" value="1"/>
</dbReference>
<dbReference type="InterPro" id="IPR001412">
    <property type="entry name" value="aa-tRNA-synth_I_CS"/>
</dbReference>
<reference evidence="6" key="1">
    <citation type="submission" date="2018-05" db="EMBL/GenBank/DDBJ databases">
        <authorList>
            <person name="Lanie J.A."/>
            <person name="Ng W.-L."/>
            <person name="Kazmierczak K.M."/>
            <person name="Andrzejewski T.M."/>
            <person name="Davidsen T.M."/>
            <person name="Wayne K.J."/>
            <person name="Tettelin H."/>
            <person name="Glass J.I."/>
            <person name="Rusch D."/>
            <person name="Podicherti R."/>
            <person name="Tsui H.-C.T."/>
            <person name="Winkler M.E."/>
        </authorList>
    </citation>
    <scope>NUCLEOTIDE SEQUENCE</scope>
</reference>
<protein>
    <recommendedName>
        <fullName evidence="5">Glutamyl/glutaminyl-tRNA synthetase class Ib catalytic domain-containing protein</fullName>
    </recommendedName>
</protein>
<gene>
    <name evidence="6" type="ORF">METZ01_LOCUS374858</name>
</gene>
<dbReference type="SUPFAM" id="SSF52374">
    <property type="entry name" value="Nucleotidylyl transferase"/>
    <property type="match status" value="1"/>
</dbReference>
<sequence length="250" mass="28478">MSSKKTRFCPSPTGLLHLGNLRIAFLNFLIAIESKGAFVLRIEDTDKERSQEKFSEFICNDLAWMGLDWKEGPKVGGPHNPYFQSEREKIYESYFEELLTRDLIYPCFTSEQELKIIRKNQLAAGKPPRYPGIWAKATKEEVQSELGKGSKPVYRFRMPENTKINFIDLNKGEQSFDSNDLDDFIVRKEDGGPTFMFANAIDDALMEINLVLRGDDHLSNTPRQIALLESLGLSSPEFAHISLFLGNDDS</sequence>
<evidence type="ECO:0000256" key="2">
    <source>
        <dbReference type="ARBA" id="ARBA00022741"/>
    </source>
</evidence>
<keyword evidence="2" id="KW-0547">Nucleotide-binding</keyword>
<evidence type="ECO:0000256" key="4">
    <source>
        <dbReference type="ARBA" id="ARBA00023146"/>
    </source>
</evidence>
<dbReference type="PANTHER" id="PTHR43311:SF2">
    <property type="entry name" value="GLUTAMATE--TRNA LIGASE, MITOCHONDRIAL-RELATED"/>
    <property type="match status" value="1"/>
</dbReference>
<evidence type="ECO:0000256" key="3">
    <source>
        <dbReference type="ARBA" id="ARBA00022840"/>
    </source>
</evidence>
<dbReference type="GO" id="GO:0005829">
    <property type="term" value="C:cytosol"/>
    <property type="evidence" value="ECO:0007669"/>
    <property type="project" value="TreeGrafter"/>
</dbReference>
<evidence type="ECO:0000313" key="6">
    <source>
        <dbReference type="EMBL" id="SVD22004.1"/>
    </source>
</evidence>
<dbReference type="PROSITE" id="PS00178">
    <property type="entry name" value="AA_TRNA_LIGASE_I"/>
    <property type="match status" value="1"/>
</dbReference>
<dbReference type="GO" id="GO:0004818">
    <property type="term" value="F:glutamate-tRNA ligase activity"/>
    <property type="evidence" value="ECO:0007669"/>
    <property type="project" value="TreeGrafter"/>
</dbReference>
<organism evidence="6">
    <name type="scientific">marine metagenome</name>
    <dbReference type="NCBI Taxonomy" id="408172"/>
    <lineage>
        <taxon>unclassified sequences</taxon>
        <taxon>metagenomes</taxon>
        <taxon>ecological metagenomes</taxon>
    </lineage>
</organism>
<keyword evidence="4" id="KW-0030">Aminoacyl-tRNA synthetase</keyword>
<dbReference type="InterPro" id="IPR014729">
    <property type="entry name" value="Rossmann-like_a/b/a_fold"/>
</dbReference>
<dbReference type="PRINTS" id="PR00987">
    <property type="entry name" value="TRNASYNTHGLU"/>
</dbReference>